<feature type="domain" description="DUF6443" evidence="2">
    <location>
        <begin position="55"/>
        <end position="192"/>
    </location>
</feature>
<keyword evidence="4" id="KW-1185">Reference proteome</keyword>
<dbReference type="InterPro" id="IPR045619">
    <property type="entry name" value="DUF6443"/>
</dbReference>
<dbReference type="Proteomes" id="UP000324611">
    <property type="component" value="Unassembled WGS sequence"/>
</dbReference>
<protein>
    <recommendedName>
        <fullName evidence="2">DUF6443 domain-containing protein</fullName>
    </recommendedName>
</protein>
<keyword evidence="1" id="KW-0732">Signal</keyword>
<evidence type="ECO:0000313" key="4">
    <source>
        <dbReference type="Proteomes" id="UP000324611"/>
    </source>
</evidence>
<feature type="chain" id="PRO_5022991026" description="DUF6443 domain-containing protein" evidence="1">
    <location>
        <begin position="25"/>
        <end position="1476"/>
    </location>
</feature>
<evidence type="ECO:0000313" key="3">
    <source>
        <dbReference type="EMBL" id="KAA2238685.1"/>
    </source>
</evidence>
<dbReference type="Pfam" id="PF20041">
    <property type="entry name" value="DUF6443"/>
    <property type="match status" value="1"/>
</dbReference>
<gene>
    <name evidence="3" type="ORF">F0L74_20925</name>
</gene>
<organism evidence="3 4">
    <name type="scientific">Chitinophaga agrisoli</name>
    <dbReference type="NCBI Taxonomy" id="2607653"/>
    <lineage>
        <taxon>Bacteria</taxon>
        <taxon>Pseudomonadati</taxon>
        <taxon>Bacteroidota</taxon>
        <taxon>Chitinophagia</taxon>
        <taxon>Chitinophagales</taxon>
        <taxon>Chitinophagaceae</taxon>
        <taxon>Chitinophaga</taxon>
    </lineage>
</organism>
<dbReference type="EMBL" id="VUOC01000004">
    <property type="protein sequence ID" value="KAA2238685.1"/>
    <property type="molecule type" value="Genomic_DNA"/>
</dbReference>
<comment type="caution">
    <text evidence="3">The sequence shown here is derived from an EMBL/GenBank/DDBJ whole genome shotgun (WGS) entry which is preliminary data.</text>
</comment>
<sequence>MKMNYMCKRSLLLILLVYTGTLYAQNTPAATPHSQATPETAPRPYTNSTVNFIRTWEPSMPTADPSAVMSSTNIQEVKQSTQYFDGLGDPLQTVTKAISPAGKDMVMPVVYDGFGREQYKYPLYAAPTGDGKFKLNPFLQDSTFGAARYPGEKTNYSETVFEPSPLNRPLKSFGAGDSWALKGGNRPITQQYLVNTTADAVRIWDIAVTAVLPVSTRGVYEEGQLSKSVSVNEDGLRTVEFKDKKNQLILKRVELVKGAADGHSGWLSTYYVYDLTGALRCVIPPRATELIQPNWVLTSAITEGLCYLYRFDGRNRMIMKKAPGADSTEMVYDVRDRMVFSRDGELKADSLWMAVFYDGLNRTVMTALYKSTATRSTLQTGMNAAISNTQTITNTIPAPADLVISMHDGRGQYIARNSIAFEAGFDSGAGEMEADINSAGNLETISVTTANPLPGMSPAALTPLTYTFYDDYNYSGKYNALTGDLSLPQYAGSPYAEVITTPSTRTAGMVTGTKARILGTDKWIATSLYYTDKGRILQTISNNANEGKNVFTSLYDFSGKVLSTFQRHTNLRSTTTPQTTVMTQVLYDAAGRLSQIIKQLNETAATRRVIVQNSYDELGLLQRKRLGLNPANNKFLDSLDYEYNIRNWVKTINKAYINSPASSTNWFGLTISYDSGFTVNQYTGNIAGVRWKAKSNNIARAYGYTYDKVNRLITADFTQQNASGAAWTRDNTDFTVDELTYDANGNIMFMKQKGMNGTLIQTIDSLKYGYVANSNKLSFVTDRKNNTQTQLGDFKEINNNETIDYAYDSNGNLVKDLNKNIAAIGYNYLNLPESISITGKGSIKFLYDAMGNKLQKVVTDNTGGQSKTIITDYIDGFVYQNDTLQFLSHEEGRVRAVWNGTSPVSFYYDYFVKDNLGNTRVVLTDQPDLSSYTATMETAQAARETALFSNVEQTRTTKPVGYPDDQAGAENKFVAKLNAKDGGKKIGPSLVLRVMAGDTVQIGAKAFYKSTGPKDNKPVNPEGMLASLLTVLTGSASGAAAHGGVQVEQRSPLVNFNSADYQRLKQRDPGQNLQDKPRAWLNFALFDEQFNLVEDNSGVRQVKGMPDELQTLAVDKMPIKKTGFIYVYTSNETAQDVFFDNVVVNVAAGPLLEETHYYPFGLTMAGISNNVLKGTKYPENRYKFNGIEKIGDLGLEDYDAKFRQLDPQIGRWWEIDPKPDYAQSVYSAMGNNPVSMSDPLGDTVIQLDQKAQKTMIQDFNRNYNTAKSYFQFNSNGVLSFTQEGKQALAVSQVANDVNASMGAADENMMALQQSLEGMDKAMTSTESTTVVYSNDAIKGKIVHEGTGQTAESIRPTDSGGEFTAAKKGNPNGTVVEGRRFDNVIYVNPPASTTYNLNIIQLAPQFQTQERMIKSVLTGGNIRITNTRYNLLMHGIGHVLHQNSMDQTGVIKYDNYNRRISGSPINEDMDGSHANKP</sequence>
<dbReference type="NCBIfam" id="TIGR03696">
    <property type="entry name" value="Rhs_assc_core"/>
    <property type="match status" value="1"/>
</dbReference>
<dbReference type="InterPro" id="IPR022385">
    <property type="entry name" value="Rhs_assc_core"/>
</dbReference>
<reference evidence="3 4" key="1">
    <citation type="submission" date="2019-09" db="EMBL/GenBank/DDBJ databases">
        <title>Chitinophaga ginsengihumi sp. nov., isolated from soil of ginseng rhizosphere.</title>
        <authorList>
            <person name="Lee J."/>
        </authorList>
    </citation>
    <scope>NUCLEOTIDE SEQUENCE [LARGE SCALE GENOMIC DNA]</scope>
    <source>
        <strain evidence="3 4">BN140078</strain>
    </source>
</reference>
<accession>A0A5B2VIE1</accession>
<reference evidence="3 4" key="2">
    <citation type="submission" date="2019-09" db="EMBL/GenBank/DDBJ databases">
        <authorList>
            <person name="Jin C."/>
        </authorList>
    </citation>
    <scope>NUCLEOTIDE SEQUENCE [LARGE SCALE GENOMIC DNA]</scope>
    <source>
        <strain evidence="3 4">BN140078</strain>
    </source>
</reference>
<name>A0A5B2VIE1_9BACT</name>
<proteinExistence type="predicted"/>
<evidence type="ECO:0000256" key="1">
    <source>
        <dbReference type="SAM" id="SignalP"/>
    </source>
</evidence>
<evidence type="ECO:0000259" key="2">
    <source>
        <dbReference type="Pfam" id="PF20041"/>
    </source>
</evidence>
<dbReference type="Gene3D" id="2.180.10.10">
    <property type="entry name" value="RHS repeat-associated core"/>
    <property type="match status" value="2"/>
</dbReference>
<feature type="signal peptide" evidence="1">
    <location>
        <begin position="1"/>
        <end position="24"/>
    </location>
</feature>